<keyword evidence="1" id="KW-0175">Coiled coil</keyword>
<dbReference type="SUPFAM" id="SSF55781">
    <property type="entry name" value="GAF domain-like"/>
    <property type="match status" value="1"/>
</dbReference>
<gene>
    <name evidence="4" type="ORF">I6H06_24035</name>
</gene>
<feature type="domain" description="HD-GYP" evidence="3">
    <location>
        <begin position="752"/>
        <end position="961"/>
    </location>
</feature>
<organism evidence="4 5">
    <name type="scientific">Burkholderia glumae</name>
    <name type="common">Pseudomonas glumae</name>
    <dbReference type="NCBI Taxonomy" id="337"/>
    <lineage>
        <taxon>Bacteria</taxon>
        <taxon>Pseudomonadati</taxon>
        <taxon>Pseudomonadota</taxon>
        <taxon>Betaproteobacteria</taxon>
        <taxon>Burkholderiales</taxon>
        <taxon>Burkholderiaceae</taxon>
        <taxon>Burkholderia</taxon>
    </lineage>
</organism>
<protein>
    <submittedName>
        <fullName evidence="4">HD domain-containing protein</fullName>
    </submittedName>
</protein>
<dbReference type="CDD" id="cd00077">
    <property type="entry name" value="HDc"/>
    <property type="match status" value="1"/>
</dbReference>
<dbReference type="AlphaFoldDB" id="A0AAP9Y0M0"/>
<dbReference type="InterPro" id="IPR052020">
    <property type="entry name" value="Cyclic_di-GMP/3'3'-cGAMP_PDE"/>
</dbReference>
<dbReference type="SMART" id="SM00471">
    <property type="entry name" value="HDc"/>
    <property type="match status" value="1"/>
</dbReference>
<evidence type="ECO:0000256" key="1">
    <source>
        <dbReference type="SAM" id="Coils"/>
    </source>
</evidence>
<sequence length="982" mass="108865">MLMARRWHLPFRLHVSVLIAVVVLLMGGLISAVDYDHSRRILEDDSANRVREMSRETANELQKMFTPASVAVKTLVYSGIVQAHTFAQRRAVLGVLHAILSASPGMEDIYVGYRNGDFFMLRAIRSEFQRESLQAPADARYALQVIERSVSPPVGRFVYFDDALRVIGQVARPDYPASYDPRERAWYRQALRQKRLIRTAPYVFSSVREIGTTLAMAAPDGGAVVGCDVNLDTLQRMLAAQDGLPGLAFALIGANGQLVASTLRFDPVLKATEELYRLAGMDEMRRVPILAQLAAGVRAAGGAAWRSATVADAQGQSWHLTVNRLDVDDIEPLYLSSAIRREDLMRSADHRLRVEALVTLAILVLSIPLTWLLAGVIARPLTQLAAQAATMRRFELAPGGEALNSHISEIDRLGQRMEEMKRTIRRFLDTIRAVAAEPDFERLVPLLLTEMLAEAHADAGVLYLANEDGTLLQPAAARDTRRASVDEVLRPLEVAQAPALIRTALAGNRACAGRLSNPEIVQAGLSHFRLGAGDAAVVPLVNREGVLIGAFVLLHSAPLEQMQLSFIAELTGLFVSAIETRELIRTQRALFEAFIQLIAKAIDAKSPHTGGHCNRVPELAKMLARAACSAGDGPWRDFDLDARQWEALHVAAWLHDCGKITTPEYVIDKATKLETLYDRIHEVRMRFEVLKCEAEIHCLEAIAAGMARDRAEAARDALLGELDAEFAFVAACNEGGESMDPARVERLGRIGARTWRRTLDDRLGVSQDERRRQARMPRAPLPVRERLLADKAEHRIERETAAPFDMADNRWGFRMRVPELLFNRGELHNLAIARGTLSDEERFKINEHILQTIMMLSQLPFPRHLRNVPEIAGGHHEKIDGTGYPKGLRGDQMSPLARMMAIADIFEALTAGDRPYKRGKTLSEAISIMAAMQQAQHIDAGLFALFLRSGVYLDYARRFMSPEQIDEVDLARYLGPAATAGA</sequence>
<evidence type="ECO:0000256" key="2">
    <source>
        <dbReference type="SAM" id="Phobius"/>
    </source>
</evidence>
<dbReference type="PANTHER" id="PTHR45228:SF5">
    <property type="entry name" value="CYCLIC DI-GMP PHOSPHODIESTERASE VC_1348-RELATED"/>
    <property type="match status" value="1"/>
</dbReference>
<dbReference type="InterPro" id="IPR003607">
    <property type="entry name" value="HD/PDEase_dom"/>
</dbReference>
<keyword evidence="2" id="KW-1133">Transmembrane helix</keyword>
<evidence type="ECO:0000313" key="4">
    <source>
        <dbReference type="EMBL" id="QPQ92158.1"/>
    </source>
</evidence>
<dbReference type="InterPro" id="IPR029016">
    <property type="entry name" value="GAF-like_dom_sf"/>
</dbReference>
<evidence type="ECO:0000313" key="5">
    <source>
        <dbReference type="Proteomes" id="UP000594892"/>
    </source>
</evidence>
<proteinExistence type="predicted"/>
<dbReference type="PANTHER" id="PTHR45228">
    <property type="entry name" value="CYCLIC DI-GMP PHOSPHODIESTERASE TM_0186-RELATED"/>
    <property type="match status" value="1"/>
</dbReference>
<dbReference type="Gene3D" id="1.10.3210.10">
    <property type="entry name" value="Hypothetical protein af1432"/>
    <property type="match status" value="2"/>
</dbReference>
<name>A0AAP9Y0M0_BURGL</name>
<accession>A0AAP9Y0M0</accession>
<dbReference type="SUPFAM" id="SSF109604">
    <property type="entry name" value="HD-domain/PDEase-like"/>
    <property type="match status" value="2"/>
</dbReference>
<dbReference type="EMBL" id="CP065601">
    <property type="protein sequence ID" value="QPQ92158.1"/>
    <property type="molecule type" value="Genomic_DNA"/>
</dbReference>
<feature type="transmembrane region" description="Helical" evidence="2">
    <location>
        <begin position="356"/>
        <end position="378"/>
    </location>
</feature>
<dbReference type="Pfam" id="PF13487">
    <property type="entry name" value="HD_5"/>
    <property type="match status" value="1"/>
</dbReference>
<dbReference type="Gene3D" id="3.30.450.40">
    <property type="match status" value="1"/>
</dbReference>
<evidence type="ECO:0000259" key="3">
    <source>
        <dbReference type="PROSITE" id="PS51832"/>
    </source>
</evidence>
<keyword evidence="2" id="KW-0472">Membrane</keyword>
<dbReference type="Proteomes" id="UP000594892">
    <property type="component" value="Chromosome 2"/>
</dbReference>
<feature type="coiled-coil region" evidence="1">
    <location>
        <begin position="403"/>
        <end position="430"/>
    </location>
</feature>
<dbReference type="PROSITE" id="PS51832">
    <property type="entry name" value="HD_GYP"/>
    <property type="match status" value="1"/>
</dbReference>
<dbReference type="GO" id="GO:0008081">
    <property type="term" value="F:phosphoric diester hydrolase activity"/>
    <property type="evidence" value="ECO:0007669"/>
    <property type="project" value="UniProtKB-ARBA"/>
</dbReference>
<dbReference type="Gene3D" id="3.30.450.20">
    <property type="entry name" value="PAS domain"/>
    <property type="match status" value="2"/>
</dbReference>
<reference evidence="4 5" key="1">
    <citation type="submission" date="2020-12" db="EMBL/GenBank/DDBJ databases">
        <title>FDA dAtabase for Regulatory Grade micrObial Sequences (FDA-ARGOS): Supporting development and validation of Infectious Disease Dx tests.</title>
        <authorList>
            <person name="Minogue T."/>
            <person name="Wolcott M."/>
            <person name="Wasieloski L."/>
            <person name="Aguilar W."/>
            <person name="Moore D."/>
            <person name="Jaissle J."/>
            <person name="Tallon L."/>
            <person name="Sadzewicz L."/>
            <person name="Zhao X."/>
            <person name="Boylan J."/>
            <person name="Ott S."/>
            <person name="Bowen H."/>
            <person name="Vavikolanu K."/>
            <person name="Mehta A."/>
            <person name="Aluvathingal J."/>
            <person name="Nadendla S."/>
            <person name="Yan Y."/>
            <person name="Sichtig H."/>
        </authorList>
    </citation>
    <scope>NUCLEOTIDE SEQUENCE [LARGE SCALE GENOMIC DNA]</scope>
    <source>
        <strain evidence="4 5">FDAARGOS_949</strain>
    </source>
</reference>
<keyword evidence="2" id="KW-0812">Transmembrane</keyword>
<dbReference type="InterPro" id="IPR037522">
    <property type="entry name" value="HD_GYP_dom"/>
</dbReference>
<dbReference type="Gene3D" id="6.10.340.10">
    <property type="match status" value="1"/>
</dbReference>